<keyword evidence="4" id="KW-1185">Reference proteome</keyword>
<evidence type="ECO:0000256" key="2">
    <source>
        <dbReference type="SAM" id="Phobius"/>
    </source>
</evidence>
<keyword evidence="2" id="KW-0812">Transmembrane</keyword>
<reference evidence="4" key="1">
    <citation type="journal article" date="2014" name="Proc. Natl. Acad. Sci. U.S.A.">
        <title>Extensive sampling of basidiomycete genomes demonstrates inadequacy of the white-rot/brown-rot paradigm for wood decay fungi.</title>
        <authorList>
            <person name="Riley R."/>
            <person name="Salamov A.A."/>
            <person name="Brown D.W."/>
            <person name="Nagy L.G."/>
            <person name="Floudas D."/>
            <person name="Held B.W."/>
            <person name="Levasseur A."/>
            <person name="Lombard V."/>
            <person name="Morin E."/>
            <person name="Otillar R."/>
            <person name="Lindquist E.A."/>
            <person name="Sun H."/>
            <person name="LaButti K.M."/>
            <person name="Schmutz J."/>
            <person name="Jabbour D."/>
            <person name="Luo H."/>
            <person name="Baker S.E."/>
            <person name="Pisabarro A.G."/>
            <person name="Walton J.D."/>
            <person name="Blanchette R.A."/>
            <person name="Henrissat B."/>
            <person name="Martin F."/>
            <person name="Cullen D."/>
            <person name="Hibbett D.S."/>
            <person name="Grigoriev I.V."/>
        </authorList>
    </citation>
    <scope>NUCLEOTIDE SEQUENCE [LARGE SCALE GENOMIC DNA]</scope>
    <source>
        <strain evidence="4">CBS 339.88</strain>
    </source>
</reference>
<name>A0A067SX93_GALM3</name>
<sequence length="231" mass="25320">MYSRTPSSHPTPQVKMSTHAQRADKIRSTFARFLFLYTSPALTFFTVRWFVSAIIGIWSWMPTIRSTSAESLSISLSAAPYVLGSLCAVGVIMFGPLPGFLALDLAVSLDGRDPVFVLFSVVQIHMFLAVMVIKIYAPPIYTFLPAAIITYPITHAFMDQQFVAVGALPAQLGYFAATSGVFKSWMTSTHVKIKALFLSEERDTTVTGARKSGQESSKDLKQMDGKSSDGL</sequence>
<keyword evidence="2" id="KW-0472">Membrane</keyword>
<proteinExistence type="predicted"/>
<dbReference type="HOGENOM" id="CLU_1199889_0_0_1"/>
<organism evidence="3 4">
    <name type="scientific">Galerina marginata (strain CBS 339.88)</name>
    <dbReference type="NCBI Taxonomy" id="685588"/>
    <lineage>
        <taxon>Eukaryota</taxon>
        <taxon>Fungi</taxon>
        <taxon>Dikarya</taxon>
        <taxon>Basidiomycota</taxon>
        <taxon>Agaricomycotina</taxon>
        <taxon>Agaricomycetes</taxon>
        <taxon>Agaricomycetidae</taxon>
        <taxon>Agaricales</taxon>
        <taxon>Agaricineae</taxon>
        <taxon>Strophariaceae</taxon>
        <taxon>Galerina</taxon>
    </lineage>
</organism>
<dbReference type="EMBL" id="KL142389">
    <property type="protein sequence ID" value="KDR72314.1"/>
    <property type="molecule type" value="Genomic_DNA"/>
</dbReference>
<protein>
    <submittedName>
        <fullName evidence="3">Uncharacterized protein</fullName>
    </submittedName>
</protein>
<dbReference type="AlphaFoldDB" id="A0A067SX93"/>
<dbReference type="Proteomes" id="UP000027222">
    <property type="component" value="Unassembled WGS sequence"/>
</dbReference>
<accession>A0A067SX93</accession>
<evidence type="ECO:0000256" key="1">
    <source>
        <dbReference type="SAM" id="MobiDB-lite"/>
    </source>
</evidence>
<evidence type="ECO:0000313" key="4">
    <source>
        <dbReference type="Proteomes" id="UP000027222"/>
    </source>
</evidence>
<feature type="transmembrane region" description="Helical" evidence="2">
    <location>
        <begin position="34"/>
        <end position="61"/>
    </location>
</feature>
<gene>
    <name evidence="3" type="ORF">GALMADRAFT_270766</name>
</gene>
<feature type="region of interest" description="Disordered" evidence="1">
    <location>
        <begin position="1"/>
        <end position="20"/>
    </location>
</feature>
<feature type="compositionally biased region" description="Basic and acidic residues" evidence="1">
    <location>
        <begin position="212"/>
        <end position="231"/>
    </location>
</feature>
<feature type="transmembrane region" description="Helical" evidence="2">
    <location>
        <begin position="115"/>
        <end position="137"/>
    </location>
</feature>
<feature type="transmembrane region" description="Helical" evidence="2">
    <location>
        <begin position="81"/>
        <end position="103"/>
    </location>
</feature>
<feature type="region of interest" description="Disordered" evidence="1">
    <location>
        <begin position="204"/>
        <end position="231"/>
    </location>
</feature>
<dbReference type="OrthoDB" id="3124485at2759"/>
<evidence type="ECO:0000313" key="3">
    <source>
        <dbReference type="EMBL" id="KDR72314.1"/>
    </source>
</evidence>
<keyword evidence="2" id="KW-1133">Transmembrane helix</keyword>